<dbReference type="AlphaFoldDB" id="A0A381I9R8"/>
<gene>
    <name evidence="1" type="ORF">NCTC13307_02292</name>
</gene>
<proteinExistence type="predicted"/>
<accession>A0A381I9R8</accession>
<protein>
    <submittedName>
        <fullName evidence="1">Methylated-DNA--protein-cysteine methyltransferase 2</fullName>
    </submittedName>
</protein>
<reference evidence="1" key="1">
    <citation type="submission" date="2018-06" db="EMBL/GenBank/DDBJ databases">
        <authorList>
            <consortium name="Pathogen Informatics"/>
            <person name="Doyle S."/>
        </authorList>
    </citation>
    <scope>NUCLEOTIDE SEQUENCE</scope>
    <source>
        <strain evidence="1">NCTC13307</strain>
    </source>
</reference>
<name>A0A381I9R8_CLODI</name>
<organism evidence="1">
    <name type="scientific">Clostridioides difficile</name>
    <name type="common">Peptoclostridium difficile</name>
    <dbReference type="NCBI Taxonomy" id="1496"/>
    <lineage>
        <taxon>Bacteria</taxon>
        <taxon>Bacillati</taxon>
        <taxon>Bacillota</taxon>
        <taxon>Clostridia</taxon>
        <taxon>Peptostreptococcales</taxon>
        <taxon>Peptostreptococcaceae</taxon>
        <taxon>Clostridioides</taxon>
    </lineage>
</organism>
<dbReference type="EMBL" id="UFWD01000001">
    <property type="protein sequence ID" value="SUY24472.1"/>
    <property type="molecule type" value="Genomic_DNA"/>
</dbReference>
<keyword evidence="1" id="KW-0489">Methyltransferase</keyword>
<sequence length="36" mass="4099">MSLVYDVYKSKLGNLYILSEDGFIVSIYIGDENLII</sequence>
<dbReference type="GO" id="GO:0032259">
    <property type="term" value="P:methylation"/>
    <property type="evidence" value="ECO:0007669"/>
    <property type="project" value="UniProtKB-KW"/>
</dbReference>
<keyword evidence="1" id="KW-0808">Transferase</keyword>
<dbReference type="GO" id="GO:0008168">
    <property type="term" value="F:methyltransferase activity"/>
    <property type="evidence" value="ECO:0007669"/>
    <property type="project" value="UniProtKB-KW"/>
</dbReference>
<evidence type="ECO:0000313" key="1">
    <source>
        <dbReference type="EMBL" id="SUY24472.1"/>
    </source>
</evidence>